<comment type="caution">
    <text evidence="2">The sequence shown here is derived from an EMBL/GenBank/DDBJ whole genome shotgun (WGS) entry which is preliminary data.</text>
</comment>
<dbReference type="AlphaFoldDB" id="A0AAV0TAE5"/>
<evidence type="ECO:0000256" key="1">
    <source>
        <dbReference type="SAM" id="MobiDB-lite"/>
    </source>
</evidence>
<proteinExistence type="predicted"/>
<feature type="compositionally biased region" description="Basic residues" evidence="1">
    <location>
        <begin position="85"/>
        <end position="95"/>
    </location>
</feature>
<feature type="compositionally biased region" description="Polar residues" evidence="1">
    <location>
        <begin position="96"/>
        <end position="105"/>
    </location>
</feature>
<evidence type="ECO:0000313" key="3">
    <source>
        <dbReference type="Proteomes" id="UP001162029"/>
    </source>
</evidence>
<organism evidence="2 3">
    <name type="scientific">Peronospora destructor</name>
    <dbReference type="NCBI Taxonomy" id="86335"/>
    <lineage>
        <taxon>Eukaryota</taxon>
        <taxon>Sar</taxon>
        <taxon>Stramenopiles</taxon>
        <taxon>Oomycota</taxon>
        <taxon>Peronosporomycetes</taxon>
        <taxon>Peronosporales</taxon>
        <taxon>Peronosporaceae</taxon>
        <taxon>Peronospora</taxon>
    </lineage>
</organism>
<accession>A0AAV0TAE5</accession>
<dbReference type="Proteomes" id="UP001162029">
    <property type="component" value="Unassembled WGS sequence"/>
</dbReference>
<sequence length="141" mass="15878">MASMSLKFILCEPEKVLADQTHTHQKNKCIGSSLVLKNDLVGGPPAEPNNPSSVACHQAKDGERSSKTAAKLDRRQHARQLQNLRQRRYRERKKSSVSALQSNSDQLQQKNLALEAAILKHFKSQHCYSFQQDAQTDVQLI</sequence>
<reference evidence="2" key="1">
    <citation type="submission" date="2022-12" db="EMBL/GenBank/DDBJ databases">
        <authorList>
            <person name="Webb A."/>
        </authorList>
    </citation>
    <scope>NUCLEOTIDE SEQUENCE</scope>
    <source>
        <strain evidence="2">Pd1</strain>
    </source>
</reference>
<feature type="region of interest" description="Disordered" evidence="1">
    <location>
        <begin position="40"/>
        <end position="105"/>
    </location>
</feature>
<keyword evidence="3" id="KW-1185">Reference proteome</keyword>
<gene>
    <name evidence="2" type="ORF">PDE001_LOCUS1819</name>
</gene>
<dbReference type="EMBL" id="CANTFM010000321">
    <property type="protein sequence ID" value="CAI5718182.1"/>
    <property type="molecule type" value="Genomic_DNA"/>
</dbReference>
<evidence type="ECO:0008006" key="4">
    <source>
        <dbReference type="Google" id="ProtNLM"/>
    </source>
</evidence>
<protein>
    <recommendedName>
        <fullName evidence="4">BZIP domain-containing protein</fullName>
    </recommendedName>
</protein>
<evidence type="ECO:0000313" key="2">
    <source>
        <dbReference type="EMBL" id="CAI5718182.1"/>
    </source>
</evidence>
<feature type="compositionally biased region" description="Basic and acidic residues" evidence="1">
    <location>
        <begin position="58"/>
        <end position="75"/>
    </location>
</feature>
<name>A0AAV0TAE5_9STRA</name>